<dbReference type="InterPro" id="IPR018490">
    <property type="entry name" value="cNMP-bd_dom_sf"/>
</dbReference>
<dbReference type="EMBL" id="AP023356">
    <property type="protein sequence ID" value="BCJ47797.1"/>
    <property type="molecule type" value="Genomic_DNA"/>
</dbReference>
<evidence type="ECO:0000313" key="3">
    <source>
        <dbReference type="Proteomes" id="UP000676967"/>
    </source>
</evidence>
<dbReference type="InterPro" id="IPR014710">
    <property type="entry name" value="RmlC-like_jellyroll"/>
</dbReference>
<evidence type="ECO:0000313" key="2">
    <source>
        <dbReference type="EMBL" id="BCJ47797.1"/>
    </source>
</evidence>
<dbReference type="InterPro" id="IPR000595">
    <property type="entry name" value="cNMP-bd_dom"/>
</dbReference>
<protein>
    <submittedName>
        <fullName evidence="2">cAMP-binding protein</fullName>
    </submittedName>
</protein>
<evidence type="ECO:0000259" key="1">
    <source>
        <dbReference type="PROSITE" id="PS50042"/>
    </source>
</evidence>
<gene>
    <name evidence="2" type="ORF">Aiant_84540</name>
</gene>
<dbReference type="Proteomes" id="UP000676967">
    <property type="component" value="Chromosome"/>
</dbReference>
<accession>A0ABN6CRP0</accession>
<name>A0ABN6CRP0_9ACTN</name>
<reference evidence="2 3" key="1">
    <citation type="submission" date="2020-08" db="EMBL/GenBank/DDBJ databases">
        <title>Whole genome shotgun sequence of Actinoplanes ianthinogenes NBRC 13996.</title>
        <authorList>
            <person name="Komaki H."/>
            <person name="Tamura T."/>
        </authorList>
    </citation>
    <scope>NUCLEOTIDE SEQUENCE [LARGE SCALE GENOMIC DNA]</scope>
    <source>
        <strain evidence="2 3">NBRC 13996</strain>
    </source>
</reference>
<sequence>MRDSYAVLAAGLRRWAPIPDAELVKARAVFRPRSVGAGTVLQRAGEPSRDVSFLVRGLTRLFFPGAAERTKGFRAEGDLVCSYAAVLRDGPSQLCIEAVEPCELLTAGRPAFDRLCQGDPAWQAMLAAMTARLFLDEEQRQRDLLTMDATGRYQAFLEQRPGIAARLTQRQIAAYVGVSPEALSRIRHALRVTGVSLPA</sequence>
<dbReference type="Gene3D" id="2.60.120.10">
    <property type="entry name" value="Jelly Rolls"/>
    <property type="match status" value="1"/>
</dbReference>
<feature type="domain" description="Cyclic nucleotide-binding" evidence="1">
    <location>
        <begin position="14"/>
        <end position="115"/>
    </location>
</feature>
<dbReference type="Pfam" id="PF00027">
    <property type="entry name" value="cNMP_binding"/>
    <property type="match status" value="1"/>
</dbReference>
<dbReference type="SUPFAM" id="SSF51206">
    <property type="entry name" value="cAMP-binding domain-like"/>
    <property type="match status" value="1"/>
</dbReference>
<dbReference type="RefSeq" id="WP_189330160.1">
    <property type="nucleotide sequence ID" value="NZ_AP023356.1"/>
</dbReference>
<organism evidence="2 3">
    <name type="scientific">Actinoplanes ianthinogenes</name>
    <dbReference type="NCBI Taxonomy" id="122358"/>
    <lineage>
        <taxon>Bacteria</taxon>
        <taxon>Bacillati</taxon>
        <taxon>Actinomycetota</taxon>
        <taxon>Actinomycetes</taxon>
        <taxon>Micromonosporales</taxon>
        <taxon>Micromonosporaceae</taxon>
        <taxon>Actinoplanes</taxon>
    </lineage>
</organism>
<dbReference type="PROSITE" id="PS50042">
    <property type="entry name" value="CNMP_BINDING_3"/>
    <property type="match status" value="1"/>
</dbReference>
<proteinExistence type="predicted"/>
<dbReference type="CDD" id="cd00038">
    <property type="entry name" value="CAP_ED"/>
    <property type="match status" value="1"/>
</dbReference>
<keyword evidence="3" id="KW-1185">Reference proteome</keyword>